<dbReference type="Gene3D" id="3.30.420.40">
    <property type="match status" value="2"/>
</dbReference>
<dbReference type="Pfam" id="PF02543">
    <property type="entry name" value="Carbam_trans_N"/>
    <property type="match status" value="1"/>
</dbReference>
<dbReference type="InterPro" id="IPR043129">
    <property type="entry name" value="ATPase_NBD"/>
</dbReference>
<dbReference type="InterPro" id="IPR003696">
    <property type="entry name" value="Carbtransf_dom"/>
</dbReference>
<dbReference type="Proteomes" id="UP000642094">
    <property type="component" value="Unassembled WGS sequence"/>
</dbReference>
<protein>
    <submittedName>
        <fullName evidence="4">Carbamoyltransferase</fullName>
    </submittedName>
</protein>
<evidence type="ECO:0000259" key="2">
    <source>
        <dbReference type="Pfam" id="PF02543"/>
    </source>
</evidence>
<evidence type="ECO:0000259" key="3">
    <source>
        <dbReference type="Pfam" id="PF16861"/>
    </source>
</evidence>
<feature type="domain" description="Carbamoyltransferase C-terminal" evidence="3">
    <location>
        <begin position="408"/>
        <end position="572"/>
    </location>
</feature>
<name>A0ABR7ZUE8_9CYAN</name>
<organism evidence="4 5">
    <name type="scientific">Pseudanabaena mucicola FACHB-723</name>
    <dbReference type="NCBI Taxonomy" id="2692860"/>
    <lineage>
        <taxon>Bacteria</taxon>
        <taxon>Bacillati</taxon>
        <taxon>Cyanobacteriota</taxon>
        <taxon>Cyanophyceae</taxon>
        <taxon>Pseudanabaenales</taxon>
        <taxon>Pseudanabaenaceae</taxon>
        <taxon>Pseudanabaena</taxon>
    </lineage>
</organism>
<keyword evidence="5" id="KW-1185">Reference proteome</keyword>
<dbReference type="PANTHER" id="PTHR34847:SF1">
    <property type="entry name" value="NODULATION PROTEIN U"/>
    <property type="match status" value="1"/>
</dbReference>
<proteinExistence type="inferred from homology"/>
<dbReference type="RefSeq" id="WP_190401969.1">
    <property type="nucleotide sequence ID" value="NZ_JACJQB010000003.1"/>
</dbReference>
<reference evidence="4 5" key="1">
    <citation type="journal article" date="2020" name="ISME J.">
        <title>Comparative genomics reveals insights into cyanobacterial evolution and habitat adaptation.</title>
        <authorList>
            <person name="Chen M.Y."/>
            <person name="Teng W.K."/>
            <person name="Zhao L."/>
            <person name="Hu C.X."/>
            <person name="Zhou Y.K."/>
            <person name="Han B.P."/>
            <person name="Song L.R."/>
            <person name="Shu W.S."/>
        </authorList>
    </citation>
    <scope>NUCLEOTIDE SEQUENCE [LARGE SCALE GENOMIC DNA]</scope>
    <source>
        <strain evidence="4 5">FACHB-723</strain>
    </source>
</reference>
<gene>
    <name evidence="4" type="ORF">H6F41_02845</name>
</gene>
<sequence>MTNILGINAFHGDSSACLVCNGELIAAVEEERFNRIKHWAGFPAASIRYCLEVAELNPQDLDHVAVSYNSKANFSRKLLFALQTRPPVELLLERFKKQRKSLGLKEELSKACGTASDQIKARFHNLEHHSTHLSCAFNVSPFGQAAILSLDGMGDFVSTLMAAGRDNELEYFNRIHYPHSLGFLYNAVTLYLGFPAYGDEYKVMGLAPYGKPEYIKAFRKIIHPTSDGFALNLDYFTHHTKGISMNWEDGAPTVAPFHSPELEKLLGPARQSQEALTEHHQNIAASLQVATEEIIFHLLRQLHQKFPSDNLCLAGGVAMNSVANGKISQNTPFKNIYVPVGAADNGTCIGAAFFVWNQILKQPRNFILDNAYWGSGFSDEDCRAAFERHQLPAYHLAQSDLLEKVVTDLCDGKVIGWFQGRMEFGARALGNRSLLADPRRADMRDIINLKIKFREKFRPFAPSILEEKVSDFFEVNEASPFMERVFAIHPEKRSLIPAVTHVDGSGRLQSVSQANNPLYWSLINAFYERTQIPILLNTSLNENEPIVRTPDEAILCFLRTQMDGLVLGSYYFCR</sequence>
<dbReference type="Pfam" id="PF16861">
    <property type="entry name" value="Carbam_trans_C"/>
    <property type="match status" value="1"/>
</dbReference>
<dbReference type="EMBL" id="JACJQB010000003">
    <property type="protein sequence ID" value="MBD2187080.1"/>
    <property type="molecule type" value="Genomic_DNA"/>
</dbReference>
<dbReference type="PANTHER" id="PTHR34847">
    <property type="entry name" value="NODULATION PROTEIN U"/>
    <property type="match status" value="1"/>
</dbReference>
<comment type="caution">
    <text evidence="4">The sequence shown here is derived from an EMBL/GenBank/DDBJ whole genome shotgun (WGS) entry which is preliminary data.</text>
</comment>
<accession>A0ABR7ZUE8</accession>
<evidence type="ECO:0000313" key="5">
    <source>
        <dbReference type="Proteomes" id="UP000642094"/>
    </source>
</evidence>
<dbReference type="SUPFAM" id="SSF53067">
    <property type="entry name" value="Actin-like ATPase domain"/>
    <property type="match status" value="1"/>
</dbReference>
<dbReference type="InterPro" id="IPR051338">
    <property type="entry name" value="NodU/CmcH_Carbamoyltrnsfr"/>
</dbReference>
<dbReference type="CDD" id="cd24098">
    <property type="entry name" value="ASKHA_NBD_TobZ_N"/>
    <property type="match status" value="1"/>
</dbReference>
<evidence type="ECO:0000256" key="1">
    <source>
        <dbReference type="ARBA" id="ARBA00006129"/>
    </source>
</evidence>
<comment type="similarity">
    <text evidence="1">Belongs to the NodU/CmcH family.</text>
</comment>
<feature type="domain" description="Carbamoyltransferase" evidence="2">
    <location>
        <begin position="4"/>
        <end position="352"/>
    </location>
</feature>
<dbReference type="InterPro" id="IPR031730">
    <property type="entry name" value="Carbam_trans_C"/>
</dbReference>
<dbReference type="Gene3D" id="3.90.870.20">
    <property type="entry name" value="Carbamoyltransferase, C-terminal domain"/>
    <property type="match status" value="1"/>
</dbReference>
<evidence type="ECO:0000313" key="4">
    <source>
        <dbReference type="EMBL" id="MBD2187080.1"/>
    </source>
</evidence>
<dbReference type="InterPro" id="IPR038152">
    <property type="entry name" value="Carbam_trans_C_sf"/>
</dbReference>